<feature type="transmembrane region" description="Helical" evidence="1">
    <location>
        <begin position="349"/>
        <end position="369"/>
    </location>
</feature>
<dbReference type="InterPro" id="IPR002816">
    <property type="entry name" value="TraB/PrgY/GumN_fam"/>
</dbReference>
<accession>A0ABS2R4Q0</accession>
<dbReference type="InterPro" id="IPR005230">
    <property type="entry name" value="TraB_bac"/>
</dbReference>
<keyword evidence="3" id="KW-1185">Reference proteome</keyword>
<dbReference type="EMBL" id="JAFBFH010000008">
    <property type="protein sequence ID" value="MBM7714584.1"/>
    <property type="molecule type" value="Genomic_DNA"/>
</dbReference>
<feature type="transmembrane region" description="Helical" evidence="1">
    <location>
        <begin position="422"/>
        <end position="449"/>
    </location>
</feature>
<keyword evidence="1" id="KW-0812">Transmembrane</keyword>
<dbReference type="Pfam" id="PF01963">
    <property type="entry name" value="TraB_PrgY_gumN"/>
    <property type="match status" value="1"/>
</dbReference>
<evidence type="ECO:0000313" key="3">
    <source>
        <dbReference type="Proteomes" id="UP000823485"/>
    </source>
</evidence>
<dbReference type="NCBIfam" id="TIGR00261">
    <property type="entry name" value="traB"/>
    <property type="match status" value="1"/>
</dbReference>
<protein>
    <submittedName>
        <fullName evidence="2">Pheromone shutdown-related protein TraB</fullName>
    </submittedName>
</protein>
<proteinExistence type="predicted"/>
<evidence type="ECO:0000256" key="1">
    <source>
        <dbReference type="SAM" id="Phobius"/>
    </source>
</evidence>
<name>A0ABS2R4Q0_9BACI</name>
<dbReference type="PANTHER" id="PTHR21530">
    <property type="entry name" value="PHEROMONE SHUTDOWN PROTEIN"/>
    <property type="match status" value="1"/>
</dbReference>
<sequence>MRRKDLLFDRNMERASSGSDKKNGIGFAVFIGQDKKDLRVFSSNGTVILSDRLKNNVTLEEGTYMGEENITRLELNDKEIILIGTAHVSKQSAEQVKSVIEAEMPDSVCVELDEQRYQAIINKDRWKDMDIFKVIKEKKATLLLMNLAISSFQKRMANQFGIQAGQEMIQGIESAKETGAQLVLADRNIQITFARIWNNVGFWGKAQLLTQIFFSIFSDEKMTEEELEKMKNDDTINAILKEFTDNFPKLKEPLIDERDQYLSQKIKEAPGRKVVAVLGAAHVPGIINEIKNDHDLKRLNELPPKSKVPKIIGWSIPLVILAIIAYTFLANPSAGLQQTISWVLWNGSLSAIGAAIALGHPLAILTAFIAAPITSLNPLLAAGWFAGIVQAMVNKPHVRDFENLTKDVFSIKGFWQNKVTRILLVVVLANLGSSLGTFVGGADVIRLFLENLK</sequence>
<comment type="caution">
    <text evidence="2">The sequence shown here is derived from an EMBL/GenBank/DDBJ whole genome shotgun (WGS) entry which is preliminary data.</text>
</comment>
<feature type="transmembrane region" description="Helical" evidence="1">
    <location>
        <begin position="376"/>
        <end position="393"/>
    </location>
</feature>
<reference evidence="2 3" key="1">
    <citation type="submission" date="2021-01" db="EMBL/GenBank/DDBJ databases">
        <title>Genomic Encyclopedia of Type Strains, Phase IV (KMG-IV): sequencing the most valuable type-strain genomes for metagenomic binning, comparative biology and taxonomic classification.</title>
        <authorList>
            <person name="Goeker M."/>
        </authorList>
    </citation>
    <scope>NUCLEOTIDE SEQUENCE [LARGE SCALE GENOMIC DNA]</scope>
    <source>
        <strain evidence="2 3">DSM 105453</strain>
    </source>
</reference>
<dbReference type="InterPro" id="IPR046345">
    <property type="entry name" value="TraB_PrgY-like"/>
</dbReference>
<gene>
    <name evidence="2" type="ORF">JOC94_001556</name>
</gene>
<organism evidence="2 3">
    <name type="scientific">Siminovitchia thermophila</name>
    <dbReference type="NCBI Taxonomy" id="1245522"/>
    <lineage>
        <taxon>Bacteria</taxon>
        <taxon>Bacillati</taxon>
        <taxon>Bacillota</taxon>
        <taxon>Bacilli</taxon>
        <taxon>Bacillales</taxon>
        <taxon>Bacillaceae</taxon>
        <taxon>Siminovitchia</taxon>
    </lineage>
</organism>
<feature type="transmembrane region" description="Helical" evidence="1">
    <location>
        <begin position="311"/>
        <end position="329"/>
    </location>
</feature>
<keyword evidence="1" id="KW-1133">Transmembrane helix</keyword>
<keyword evidence="1" id="KW-0472">Membrane</keyword>
<dbReference type="CDD" id="cd14726">
    <property type="entry name" value="TraB_PrgY-like"/>
    <property type="match status" value="1"/>
</dbReference>
<evidence type="ECO:0000313" key="2">
    <source>
        <dbReference type="EMBL" id="MBM7714584.1"/>
    </source>
</evidence>
<dbReference type="PANTHER" id="PTHR21530:SF7">
    <property type="entry name" value="TRAB DOMAIN-CONTAINING PROTEIN"/>
    <property type="match status" value="1"/>
</dbReference>
<dbReference type="Proteomes" id="UP000823485">
    <property type="component" value="Unassembled WGS sequence"/>
</dbReference>